<keyword evidence="14" id="KW-1185">Reference proteome</keyword>
<comment type="catalytic activity">
    <reaction evidence="11">
        <text>L-seryl-[protein] + ATP = O-phospho-L-seryl-[protein] + ADP + H(+)</text>
        <dbReference type="Rhea" id="RHEA:17989"/>
        <dbReference type="Rhea" id="RHEA-COMP:9863"/>
        <dbReference type="Rhea" id="RHEA-COMP:11604"/>
        <dbReference type="ChEBI" id="CHEBI:15378"/>
        <dbReference type="ChEBI" id="CHEBI:29999"/>
        <dbReference type="ChEBI" id="CHEBI:30616"/>
        <dbReference type="ChEBI" id="CHEBI:83421"/>
        <dbReference type="ChEBI" id="CHEBI:456216"/>
        <dbReference type="EC" id="2.7.11.1"/>
    </reaction>
</comment>
<evidence type="ECO:0000256" key="6">
    <source>
        <dbReference type="ARBA" id="ARBA00022741"/>
    </source>
</evidence>
<comment type="cofactor">
    <cofactor evidence="11">
        <name>Mg(2+)</name>
        <dbReference type="ChEBI" id="CHEBI:18420"/>
    </cofactor>
</comment>
<dbReference type="Proteomes" id="UP001359886">
    <property type="component" value="Unassembled WGS sequence"/>
</dbReference>
<organism evidence="13 14">
    <name type="scientific">Elongatibacter sediminis</name>
    <dbReference type="NCBI Taxonomy" id="3119006"/>
    <lineage>
        <taxon>Bacteria</taxon>
        <taxon>Pseudomonadati</taxon>
        <taxon>Pseudomonadota</taxon>
        <taxon>Gammaproteobacteria</taxon>
        <taxon>Chromatiales</taxon>
        <taxon>Wenzhouxiangellaceae</taxon>
        <taxon>Elongatibacter</taxon>
    </lineage>
</organism>
<keyword evidence="6 11" id="KW-0547">Nucleotide-binding</keyword>
<evidence type="ECO:0000256" key="9">
    <source>
        <dbReference type="ARBA" id="ARBA00022842"/>
    </source>
</evidence>
<evidence type="ECO:0000256" key="10">
    <source>
        <dbReference type="ARBA" id="ARBA00023016"/>
    </source>
</evidence>
<feature type="binding site" evidence="11">
    <location>
        <position position="210"/>
    </location>
    <ligand>
        <name>Mg(2+)</name>
        <dbReference type="ChEBI" id="CHEBI:18420"/>
    </ligand>
</feature>
<reference evidence="13 14" key="1">
    <citation type="submission" date="2024-02" db="EMBL/GenBank/DDBJ databases">
        <title>A novel Wenzhouxiangellaceae bacterium, isolated from coastal sediments.</title>
        <authorList>
            <person name="Du Z.-J."/>
            <person name="Ye Y.-Q."/>
            <person name="Zhang X.-Y."/>
        </authorList>
    </citation>
    <scope>NUCLEOTIDE SEQUENCE [LARGE SCALE GENOMIC DNA]</scope>
    <source>
        <strain evidence="13 14">CH-27</strain>
    </source>
</reference>
<dbReference type="NCBIfam" id="NF008738">
    <property type="entry name" value="PRK11768.1"/>
    <property type="match status" value="1"/>
</dbReference>
<comment type="similarity">
    <text evidence="11">Belongs to the SrkA/RdoA protein kinase family.</text>
</comment>
<dbReference type="InterPro" id="IPR032882">
    <property type="entry name" value="SrkA/RdoA"/>
</dbReference>
<feature type="binding site" evidence="11">
    <location>
        <position position="221"/>
    </location>
    <ligand>
        <name>Mg(2+)</name>
        <dbReference type="ChEBI" id="CHEBI:18420"/>
    </ligand>
</feature>
<evidence type="ECO:0000259" key="12">
    <source>
        <dbReference type="Pfam" id="PF01636"/>
    </source>
</evidence>
<keyword evidence="3 11" id="KW-0597">Phosphoprotein</keyword>
<comment type="subunit">
    <text evidence="11">Monomer.</text>
</comment>
<evidence type="ECO:0000313" key="13">
    <source>
        <dbReference type="EMBL" id="MEJ8568107.1"/>
    </source>
</evidence>
<dbReference type="Gene3D" id="1.20.1270.170">
    <property type="match status" value="1"/>
</dbReference>
<name>A0AAW9R711_9GAMM</name>
<dbReference type="Gene3D" id="3.30.200.70">
    <property type="match status" value="1"/>
</dbReference>
<keyword evidence="4 11" id="KW-0808">Transferase</keyword>
<dbReference type="GO" id="GO:0005524">
    <property type="term" value="F:ATP binding"/>
    <property type="evidence" value="ECO:0007669"/>
    <property type="project" value="UniProtKB-UniRule"/>
</dbReference>
<dbReference type="EMBL" id="JAZHOG010000006">
    <property type="protein sequence ID" value="MEJ8568107.1"/>
    <property type="molecule type" value="Genomic_DNA"/>
</dbReference>
<keyword evidence="10 11" id="KW-0346">Stress response</keyword>
<comment type="catalytic activity">
    <reaction evidence="11">
        <text>L-threonyl-[protein] + ATP = O-phospho-L-threonyl-[protein] + ADP + H(+)</text>
        <dbReference type="Rhea" id="RHEA:46608"/>
        <dbReference type="Rhea" id="RHEA-COMP:11060"/>
        <dbReference type="Rhea" id="RHEA-COMP:11605"/>
        <dbReference type="ChEBI" id="CHEBI:15378"/>
        <dbReference type="ChEBI" id="CHEBI:30013"/>
        <dbReference type="ChEBI" id="CHEBI:30616"/>
        <dbReference type="ChEBI" id="CHEBI:61977"/>
        <dbReference type="ChEBI" id="CHEBI:456216"/>
        <dbReference type="EC" id="2.7.11.1"/>
    </reaction>
</comment>
<keyword evidence="5 11" id="KW-0479">Metal-binding</keyword>
<dbReference type="HAMAP" id="MF_01497">
    <property type="entry name" value="SrkA_kinase"/>
    <property type="match status" value="1"/>
</dbReference>
<feature type="active site" evidence="11">
    <location>
        <position position="221"/>
    </location>
</feature>
<keyword evidence="9 11" id="KW-0460">Magnesium</keyword>
<dbReference type="PANTHER" id="PTHR39573:SF1">
    <property type="entry name" value="STRESS RESPONSE KINASE A"/>
    <property type="match status" value="1"/>
</dbReference>
<dbReference type="RefSeq" id="WP_354695428.1">
    <property type="nucleotide sequence ID" value="NZ_JAZHOG010000006.1"/>
</dbReference>
<evidence type="ECO:0000256" key="11">
    <source>
        <dbReference type="HAMAP-Rule" id="MF_01497"/>
    </source>
</evidence>
<sequence length="330" mass="38052">MNEPDTATPYYRLDPDTVLHAVESLGLVTDGRLLALNSYENRVYQVGMDEGDPLVTKFYRPGRWSDEQIQEEHDFALQLAEAEIPMIPPLVIEGATLHHHQGFRFALFRRQGGHSPEPDDRDTLVWLGRFLGRMHGVGSARPFNHRPALTPQRYGDESLATLAKDSWLPPHLEDAFATLSTDLMAHVRAAWERTGNFTAIRLHGDCHLGNLLWRDGPFFVDLDDCQTGPAVQDLWMLLSGSREDMARQLDWLLEGYRQFHPFDPRELHLVEALRTLRMLHHAAWLARRWEDPAFPAAFPWFGEPRYWEGWILSLREQLSAMQEPPLELSY</sequence>
<dbReference type="EC" id="2.7.11.1" evidence="11"/>
<accession>A0AAW9R711</accession>
<keyword evidence="1 11" id="KW-0963">Cytoplasm</keyword>
<evidence type="ECO:0000256" key="5">
    <source>
        <dbReference type="ARBA" id="ARBA00022723"/>
    </source>
</evidence>
<keyword evidence="8 11" id="KW-0067">ATP-binding</keyword>
<feature type="active site" description="Proton acceptor" evidence="11">
    <location>
        <position position="205"/>
    </location>
</feature>
<dbReference type="AlphaFoldDB" id="A0AAW9R711"/>
<keyword evidence="7 11" id="KW-0418">Kinase</keyword>
<gene>
    <name evidence="11" type="primary">srkA</name>
    <name evidence="13" type="ORF">V3330_10760</name>
</gene>
<comment type="function">
    <text evidence="11">A protein kinase that phosphorylates Ser and Thr residues. Probably acts to suppress the effects of stress linked to accumulation of reactive oxygen species. Probably involved in the extracytoplasmic stress response.</text>
</comment>
<dbReference type="InterPro" id="IPR002575">
    <property type="entry name" value="Aminoglycoside_PTrfase"/>
</dbReference>
<feature type="domain" description="Aminoglycoside phosphotransferase" evidence="12">
    <location>
        <begin position="37"/>
        <end position="267"/>
    </location>
</feature>
<dbReference type="GO" id="GO:0000287">
    <property type="term" value="F:magnesium ion binding"/>
    <property type="evidence" value="ECO:0007669"/>
    <property type="project" value="UniProtKB-UniRule"/>
</dbReference>
<dbReference type="Gene3D" id="1.10.510.10">
    <property type="entry name" value="Transferase(Phosphotransferase) domain 1"/>
    <property type="match status" value="1"/>
</dbReference>
<dbReference type="SUPFAM" id="SSF56112">
    <property type="entry name" value="Protein kinase-like (PK-like)"/>
    <property type="match status" value="1"/>
</dbReference>
<evidence type="ECO:0000256" key="4">
    <source>
        <dbReference type="ARBA" id="ARBA00022679"/>
    </source>
</evidence>
<evidence type="ECO:0000256" key="8">
    <source>
        <dbReference type="ARBA" id="ARBA00022840"/>
    </source>
</evidence>
<comment type="subcellular location">
    <subcellularLocation>
        <location evidence="11">Cytoplasm</location>
    </subcellularLocation>
</comment>
<dbReference type="Pfam" id="PF01636">
    <property type="entry name" value="APH"/>
    <property type="match status" value="1"/>
</dbReference>
<keyword evidence="2 11" id="KW-0723">Serine/threonine-protein kinase</keyword>
<evidence type="ECO:0000256" key="2">
    <source>
        <dbReference type="ARBA" id="ARBA00022527"/>
    </source>
</evidence>
<feature type="site" description="ATP" evidence="11">
    <location>
        <position position="38"/>
    </location>
</feature>
<dbReference type="PANTHER" id="PTHR39573">
    <property type="entry name" value="STRESS RESPONSE KINASE A"/>
    <property type="match status" value="1"/>
</dbReference>
<evidence type="ECO:0000256" key="1">
    <source>
        <dbReference type="ARBA" id="ARBA00022490"/>
    </source>
</evidence>
<evidence type="ECO:0000313" key="14">
    <source>
        <dbReference type="Proteomes" id="UP001359886"/>
    </source>
</evidence>
<evidence type="ECO:0000256" key="7">
    <source>
        <dbReference type="ARBA" id="ARBA00022777"/>
    </source>
</evidence>
<protein>
    <recommendedName>
        <fullName evidence="11">Stress response kinase A</fullName>
        <ecNumber evidence="11">2.7.11.1</ecNumber>
    </recommendedName>
    <alternativeName>
        <fullName evidence="11">Serine/threonine-protein kinase SrkA</fullName>
    </alternativeName>
</protein>
<dbReference type="GO" id="GO:0004674">
    <property type="term" value="F:protein serine/threonine kinase activity"/>
    <property type="evidence" value="ECO:0007669"/>
    <property type="project" value="UniProtKB-UniRule"/>
</dbReference>
<proteinExistence type="inferred from homology"/>
<dbReference type="InterPro" id="IPR011009">
    <property type="entry name" value="Kinase-like_dom_sf"/>
</dbReference>
<dbReference type="GO" id="GO:0005737">
    <property type="term" value="C:cytoplasm"/>
    <property type="evidence" value="ECO:0007669"/>
    <property type="project" value="UniProtKB-SubCell"/>
</dbReference>
<evidence type="ECO:0000256" key="3">
    <source>
        <dbReference type="ARBA" id="ARBA00022553"/>
    </source>
</evidence>
<comment type="caution">
    <text evidence="13">The sequence shown here is derived from an EMBL/GenBank/DDBJ whole genome shotgun (WGS) entry which is preliminary data.</text>
</comment>